<dbReference type="Pfam" id="PF02469">
    <property type="entry name" value="Fasciclin"/>
    <property type="match status" value="1"/>
</dbReference>
<feature type="signal peptide" evidence="2">
    <location>
        <begin position="1"/>
        <end position="18"/>
    </location>
</feature>
<evidence type="ECO:0000256" key="2">
    <source>
        <dbReference type="SAM" id="SignalP"/>
    </source>
</evidence>
<gene>
    <name evidence="4" type="ORF">G2W53_018527</name>
</gene>
<dbReference type="InterPro" id="IPR053339">
    <property type="entry name" value="FAS1_domain_protein"/>
</dbReference>
<dbReference type="OrthoDB" id="1934418at2759"/>
<dbReference type="SUPFAM" id="SSF82153">
    <property type="entry name" value="FAS1 domain"/>
    <property type="match status" value="1"/>
</dbReference>
<dbReference type="SMART" id="SM00554">
    <property type="entry name" value="FAS1"/>
    <property type="match status" value="1"/>
</dbReference>
<evidence type="ECO:0000259" key="3">
    <source>
        <dbReference type="SMART" id="SM00554"/>
    </source>
</evidence>
<dbReference type="PANTHER" id="PTHR36069">
    <property type="entry name" value="EXPRESSED PROTEIN-RELATED"/>
    <property type="match status" value="1"/>
</dbReference>
<dbReference type="InterPro" id="IPR036378">
    <property type="entry name" value="FAS1_dom_sf"/>
</dbReference>
<dbReference type="AlphaFoldDB" id="A0A834TS60"/>
<dbReference type="Gene3D" id="2.30.180.10">
    <property type="entry name" value="FAS1 domain"/>
    <property type="match status" value="1"/>
</dbReference>
<evidence type="ECO:0000256" key="1">
    <source>
        <dbReference type="ARBA" id="ARBA00007843"/>
    </source>
</evidence>
<name>A0A834TS60_9FABA</name>
<proteinExistence type="inferred from homology"/>
<keyword evidence="2" id="KW-0732">Signal</keyword>
<evidence type="ECO:0000313" key="4">
    <source>
        <dbReference type="EMBL" id="KAF7827363.1"/>
    </source>
</evidence>
<comment type="similarity">
    <text evidence="1">Belongs to the fasciclin-like AGP family.</text>
</comment>
<feature type="domain" description="FAS1" evidence="3">
    <location>
        <begin position="64"/>
        <end position="159"/>
    </location>
</feature>
<keyword evidence="5" id="KW-1185">Reference proteome</keyword>
<evidence type="ECO:0000313" key="5">
    <source>
        <dbReference type="Proteomes" id="UP000634136"/>
    </source>
</evidence>
<dbReference type="InterPro" id="IPR000782">
    <property type="entry name" value="FAS1_domain"/>
</dbReference>
<organism evidence="4 5">
    <name type="scientific">Senna tora</name>
    <dbReference type="NCBI Taxonomy" id="362788"/>
    <lineage>
        <taxon>Eukaryota</taxon>
        <taxon>Viridiplantae</taxon>
        <taxon>Streptophyta</taxon>
        <taxon>Embryophyta</taxon>
        <taxon>Tracheophyta</taxon>
        <taxon>Spermatophyta</taxon>
        <taxon>Magnoliopsida</taxon>
        <taxon>eudicotyledons</taxon>
        <taxon>Gunneridae</taxon>
        <taxon>Pentapetalae</taxon>
        <taxon>rosids</taxon>
        <taxon>fabids</taxon>
        <taxon>Fabales</taxon>
        <taxon>Fabaceae</taxon>
        <taxon>Caesalpinioideae</taxon>
        <taxon>Cassia clade</taxon>
        <taxon>Senna</taxon>
    </lineage>
</organism>
<sequence length="195" mass="21605">MAALWFVLLLPLFTVGESQLTNALNQTDLQAAMADMRARSYHGFVILLKILNSMPNSLQKTDLTFFMPNDDKLSQSSITPDRIQNFILSHSIPTSLILNQLLHFPNGSLVPSGVPNRMISITNTRRSGMLLNNARIVAPNVCLSSSIKCHGISAAIEFDNIIPHHQASAFKDRPQNNIPKPAARSVKYMNMPPNK</sequence>
<feature type="chain" id="PRO_5032345943" evidence="2">
    <location>
        <begin position="19"/>
        <end position="195"/>
    </location>
</feature>
<reference evidence="4" key="1">
    <citation type="submission" date="2020-09" db="EMBL/GenBank/DDBJ databases">
        <title>Genome-Enabled Discovery of Anthraquinone Biosynthesis in Senna tora.</title>
        <authorList>
            <person name="Kang S.-H."/>
            <person name="Pandey R.P."/>
            <person name="Lee C.-M."/>
            <person name="Sim J.-S."/>
            <person name="Jeong J.-T."/>
            <person name="Choi B.-S."/>
            <person name="Jung M."/>
            <person name="Ginzburg D."/>
            <person name="Zhao K."/>
            <person name="Won S.Y."/>
            <person name="Oh T.-J."/>
            <person name="Yu Y."/>
            <person name="Kim N.-H."/>
            <person name="Lee O.R."/>
            <person name="Lee T.-H."/>
            <person name="Bashyal P."/>
            <person name="Kim T.-S."/>
            <person name="Lee W.-H."/>
            <person name="Kawkins C."/>
            <person name="Kim C.-K."/>
            <person name="Kim J.S."/>
            <person name="Ahn B.O."/>
            <person name="Rhee S.Y."/>
            <person name="Sohng J.K."/>
        </authorList>
    </citation>
    <scope>NUCLEOTIDE SEQUENCE</scope>
    <source>
        <tissue evidence="4">Leaf</tissue>
    </source>
</reference>
<dbReference type="PANTHER" id="PTHR36069:SF4">
    <property type="entry name" value="FASCICLIN-LIKE ARABINOGALACTAN FAMILY PROTEIN"/>
    <property type="match status" value="1"/>
</dbReference>
<dbReference type="EMBL" id="JAAIUW010000006">
    <property type="protein sequence ID" value="KAF7827363.1"/>
    <property type="molecule type" value="Genomic_DNA"/>
</dbReference>
<comment type="caution">
    <text evidence="4">The sequence shown here is derived from an EMBL/GenBank/DDBJ whole genome shotgun (WGS) entry which is preliminary data.</text>
</comment>
<dbReference type="Proteomes" id="UP000634136">
    <property type="component" value="Unassembled WGS sequence"/>
</dbReference>
<accession>A0A834TS60</accession>
<protein>
    <submittedName>
        <fullName evidence="4">Fasciclin-like arabinogalactan protein 19</fullName>
    </submittedName>
</protein>